<gene>
    <name evidence="1" type="ORF">CD117_00575</name>
</gene>
<protein>
    <submittedName>
        <fullName evidence="1">Terminase</fullName>
    </submittedName>
</protein>
<dbReference type="GO" id="GO:0051276">
    <property type="term" value="P:chromosome organization"/>
    <property type="evidence" value="ECO:0007669"/>
    <property type="project" value="InterPro"/>
</dbReference>
<evidence type="ECO:0000313" key="2">
    <source>
        <dbReference type="Proteomes" id="UP000274792"/>
    </source>
</evidence>
<name>A0AAJ4VJ86_MAMSC</name>
<dbReference type="AlphaFoldDB" id="A0AAJ4VJ86"/>
<dbReference type="InterPro" id="IPR038713">
    <property type="entry name" value="Terminase_Gp1_N_sf"/>
</dbReference>
<accession>A0AAJ4VJ86</accession>
<evidence type="ECO:0000313" key="1">
    <source>
        <dbReference type="EMBL" id="RTX75392.1"/>
    </source>
</evidence>
<reference evidence="1 2" key="1">
    <citation type="submission" date="2018-10" db="EMBL/GenBank/DDBJ databases">
        <title>A collection Staphylococci species genome sequencing.</title>
        <authorList>
            <person name="Cole K."/>
        </authorList>
    </citation>
    <scope>NUCLEOTIDE SEQUENCE [LARGE SCALE GENOMIC DNA]</scope>
    <source>
        <strain evidence="2">NCTC 12218</strain>
    </source>
</reference>
<dbReference type="Proteomes" id="UP000274792">
    <property type="component" value="Unassembled WGS sequence"/>
</dbReference>
<sequence>MLTKLTSKEELFVNYLVSGKSQRQAYISAGYNVKNKNDVYIDNKASQLFNKPKIMDRFNELMNIFINKSIWTREEAIHQYLWLLNKAKNHIDQYGISYASSNAYLGALKGLNKLSFETTVKGIKIQKEIELLNKKIDGMSSNNNIEDKIESYFNLLSSLN</sequence>
<dbReference type="InterPro" id="IPR005335">
    <property type="entry name" value="Terminase_ssu"/>
</dbReference>
<comment type="caution">
    <text evidence="1">The sequence shown here is derived from an EMBL/GenBank/DDBJ whole genome shotgun (WGS) entry which is preliminary data.</text>
</comment>
<organism evidence="1 2">
    <name type="scientific">Mammaliicoccus sciuri</name>
    <name type="common">Staphylococcus sciuri</name>
    <dbReference type="NCBI Taxonomy" id="1296"/>
    <lineage>
        <taxon>Bacteria</taxon>
        <taxon>Bacillati</taxon>
        <taxon>Bacillota</taxon>
        <taxon>Bacilli</taxon>
        <taxon>Bacillales</taxon>
        <taxon>Staphylococcaceae</taxon>
        <taxon>Mammaliicoccus</taxon>
    </lineage>
</organism>
<proteinExistence type="predicted"/>
<dbReference type="EMBL" id="RXWV01000003">
    <property type="protein sequence ID" value="RTX75392.1"/>
    <property type="molecule type" value="Genomic_DNA"/>
</dbReference>
<dbReference type="Gene3D" id="1.10.10.1400">
    <property type="entry name" value="Terminase, small subunit, N-terminal DNA-binding domain, HTH motif"/>
    <property type="match status" value="1"/>
</dbReference>
<dbReference type="Pfam" id="PF03592">
    <property type="entry name" value="Terminase_2"/>
    <property type="match status" value="1"/>
</dbReference>